<organism evidence="2 3">
    <name type="scientific">Albula glossodonta</name>
    <name type="common">roundjaw bonefish</name>
    <dbReference type="NCBI Taxonomy" id="121402"/>
    <lineage>
        <taxon>Eukaryota</taxon>
        <taxon>Metazoa</taxon>
        <taxon>Chordata</taxon>
        <taxon>Craniata</taxon>
        <taxon>Vertebrata</taxon>
        <taxon>Euteleostomi</taxon>
        <taxon>Actinopterygii</taxon>
        <taxon>Neopterygii</taxon>
        <taxon>Teleostei</taxon>
        <taxon>Albuliformes</taxon>
        <taxon>Albulidae</taxon>
        <taxon>Albula</taxon>
    </lineage>
</organism>
<evidence type="ECO:0000256" key="1">
    <source>
        <dbReference type="SAM" id="MobiDB-lite"/>
    </source>
</evidence>
<dbReference type="Proteomes" id="UP000824540">
    <property type="component" value="Unassembled WGS sequence"/>
</dbReference>
<feature type="compositionally biased region" description="Basic and acidic residues" evidence="1">
    <location>
        <begin position="107"/>
        <end position="121"/>
    </location>
</feature>
<sequence length="169" mass="17809">MRFLAEPQEDGVAEGTGGGGPPWPRGRGAGRFGKGGGGGALMPSSLQAELHSAATGLSSNEPIHPWAGARRSMTQPDTSSFIPDASSGNRRARSPGFTSAHAHGSKTKMETGRKDESEGGRRLAGYAAEAGGSPRVEFGNGSAKTSGKGMWLHPRRWNEWRTPKKKMPR</sequence>
<name>A0A8T2N514_9TELE</name>
<proteinExistence type="predicted"/>
<comment type="caution">
    <text evidence="2">The sequence shown here is derived from an EMBL/GenBank/DDBJ whole genome shotgun (WGS) entry which is preliminary data.</text>
</comment>
<dbReference type="AlphaFoldDB" id="A0A8T2N514"/>
<reference evidence="2" key="1">
    <citation type="thesis" date="2021" institute="BYU ScholarsArchive" country="Provo, UT, USA">
        <title>Applications of and Algorithms for Genome Assembly and Genomic Analyses with an Emphasis on Marine Teleosts.</title>
        <authorList>
            <person name="Pickett B.D."/>
        </authorList>
    </citation>
    <scope>NUCLEOTIDE SEQUENCE</scope>
    <source>
        <strain evidence="2">HI-2016</strain>
    </source>
</reference>
<feature type="compositionally biased region" description="Gly residues" evidence="1">
    <location>
        <begin position="27"/>
        <end position="40"/>
    </location>
</feature>
<keyword evidence="3" id="KW-1185">Reference proteome</keyword>
<evidence type="ECO:0000313" key="3">
    <source>
        <dbReference type="Proteomes" id="UP000824540"/>
    </source>
</evidence>
<feature type="region of interest" description="Disordered" evidence="1">
    <location>
        <begin position="1"/>
        <end position="169"/>
    </location>
</feature>
<accession>A0A8T2N514</accession>
<evidence type="ECO:0000313" key="2">
    <source>
        <dbReference type="EMBL" id="KAG9335006.1"/>
    </source>
</evidence>
<dbReference type="EMBL" id="JAFBMS010000131">
    <property type="protein sequence ID" value="KAG9335006.1"/>
    <property type="molecule type" value="Genomic_DNA"/>
</dbReference>
<feature type="compositionally biased region" description="Polar residues" evidence="1">
    <location>
        <begin position="72"/>
        <end position="89"/>
    </location>
</feature>
<protein>
    <submittedName>
        <fullName evidence="2">Uncharacterized protein</fullName>
    </submittedName>
</protein>
<gene>
    <name evidence="2" type="ORF">JZ751_006146</name>
</gene>